<gene>
    <name evidence="2" type="ORF">EGLMOMJH_00002</name>
</gene>
<protein>
    <submittedName>
        <fullName evidence="2">Uncharacterized protein</fullName>
    </submittedName>
</protein>
<dbReference type="Pfam" id="PF03683">
    <property type="entry name" value="UPF0175"/>
    <property type="match status" value="1"/>
</dbReference>
<accession>A0A7G9YR30</accession>
<dbReference type="InterPro" id="IPR005368">
    <property type="entry name" value="UPF0175"/>
</dbReference>
<dbReference type="InterPro" id="IPR052264">
    <property type="entry name" value="UPF0175_domain"/>
</dbReference>
<comment type="similarity">
    <text evidence="1">Belongs to the UPF0175 family.</text>
</comment>
<proteinExistence type="inferred from homology"/>
<dbReference type="PANTHER" id="PTHR37525">
    <property type="entry name" value="UPF0175 PROTEIN SSL1255"/>
    <property type="match status" value="1"/>
</dbReference>
<dbReference type="AlphaFoldDB" id="A0A7G9YR30"/>
<evidence type="ECO:0000313" key="2">
    <source>
        <dbReference type="EMBL" id="QNO50464.1"/>
    </source>
</evidence>
<dbReference type="EMBL" id="MT631437">
    <property type="protein sequence ID" value="QNO50464.1"/>
    <property type="molecule type" value="Genomic_DNA"/>
</dbReference>
<sequence>MTDVQIPPIVEKEIHALIETKYYSSISEAVKDAFRALFATKPALKIISAVYLYSNNEVSISKAAEIAGVNIEEFKEILAGRGVKREIYPNERIDENVRMILERRV</sequence>
<dbReference type="PANTHER" id="PTHR37525:SF1">
    <property type="entry name" value="UPF0175 PROTEIN SSL1255"/>
    <property type="match status" value="1"/>
</dbReference>
<reference evidence="2" key="1">
    <citation type="submission" date="2020-06" db="EMBL/GenBank/DDBJ databases">
        <title>Unique genomic features of the anaerobic methanotrophic archaea.</title>
        <authorList>
            <person name="Chadwick G.L."/>
            <person name="Skennerton C.T."/>
            <person name="Laso-Perez R."/>
            <person name="Leu A.O."/>
            <person name="Speth D.R."/>
            <person name="Yu H."/>
            <person name="Morgan-Lang C."/>
            <person name="Hatzenpichler R."/>
            <person name="Goudeau D."/>
            <person name="Malmstrom R."/>
            <person name="Brazelton W.J."/>
            <person name="Woyke T."/>
            <person name="Hallam S.J."/>
            <person name="Tyson G.W."/>
            <person name="Wegener G."/>
            <person name="Boetius A."/>
            <person name="Orphan V."/>
        </authorList>
    </citation>
    <scope>NUCLEOTIDE SEQUENCE</scope>
</reference>
<organism evidence="2">
    <name type="scientific">Candidatus Methanogaster sp. ANME-2c ERB4</name>
    <dbReference type="NCBI Taxonomy" id="2759911"/>
    <lineage>
        <taxon>Archaea</taxon>
        <taxon>Methanobacteriati</taxon>
        <taxon>Methanobacteriota</taxon>
        <taxon>Stenosarchaea group</taxon>
        <taxon>Methanomicrobia</taxon>
        <taxon>Methanosarcinales</taxon>
        <taxon>ANME-2 cluster</taxon>
        <taxon>Candidatus Methanogasteraceae</taxon>
        <taxon>Candidatus Methanogaster</taxon>
    </lineage>
</organism>
<name>A0A7G9YR30_9EURY</name>
<evidence type="ECO:0000256" key="1">
    <source>
        <dbReference type="ARBA" id="ARBA00005651"/>
    </source>
</evidence>